<keyword evidence="3" id="KW-1185">Reference proteome</keyword>
<name>A0A1G5KJU8_9FLAO</name>
<feature type="transmembrane region" description="Helical" evidence="1">
    <location>
        <begin position="33"/>
        <end position="55"/>
    </location>
</feature>
<organism evidence="2 3">
    <name type="scientific">Flavobacterium caeni</name>
    <dbReference type="NCBI Taxonomy" id="490189"/>
    <lineage>
        <taxon>Bacteria</taxon>
        <taxon>Pseudomonadati</taxon>
        <taxon>Bacteroidota</taxon>
        <taxon>Flavobacteriia</taxon>
        <taxon>Flavobacteriales</taxon>
        <taxon>Flavobacteriaceae</taxon>
        <taxon>Flavobacterium</taxon>
    </lineage>
</organism>
<feature type="transmembrane region" description="Helical" evidence="1">
    <location>
        <begin position="7"/>
        <end position="27"/>
    </location>
</feature>
<accession>A0A1G5KJU8</accession>
<dbReference type="EMBL" id="FMVF01000047">
    <property type="protein sequence ID" value="SCZ00913.1"/>
    <property type="molecule type" value="Genomic_DNA"/>
</dbReference>
<evidence type="ECO:0000313" key="3">
    <source>
        <dbReference type="Proteomes" id="UP000199354"/>
    </source>
</evidence>
<evidence type="ECO:0000256" key="1">
    <source>
        <dbReference type="SAM" id="Phobius"/>
    </source>
</evidence>
<protein>
    <submittedName>
        <fullName evidence="2">Uncharacterized protein</fullName>
    </submittedName>
</protein>
<reference evidence="2 3" key="1">
    <citation type="submission" date="2016-10" db="EMBL/GenBank/DDBJ databases">
        <authorList>
            <person name="de Groot N.N."/>
        </authorList>
    </citation>
    <scope>NUCLEOTIDE SEQUENCE [LARGE SCALE GENOMIC DNA]</scope>
    <source>
        <strain evidence="2 3">CGMCC 1.7031</strain>
    </source>
</reference>
<sequence length="164" mass="18228">MKTRQLIFTAISFNLIVAVIMIVSMFGLDGLEFLVELPLNILVALIGLYSCGFYIEKNIENTIQRSPKYAAITGASALFLILATATFLGSSVGFIQEGILQSHQEYTIQNAIFDYYFKPFFWIFLMGFMPTLIVGIILGLFIKTNLKNKTATNSAVKQALDFSG</sequence>
<evidence type="ECO:0000313" key="2">
    <source>
        <dbReference type="EMBL" id="SCZ00913.1"/>
    </source>
</evidence>
<keyword evidence="1" id="KW-0812">Transmembrane</keyword>
<dbReference type="RefSeq" id="WP_091147381.1">
    <property type="nucleotide sequence ID" value="NZ_FMVF01000047.1"/>
</dbReference>
<dbReference type="STRING" id="490189.SAMN02927903_03349"/>
<keyword evidence="1" id="KW-1133">Transmembrane helix</keyword>
<feature type="transmembrane region" description="Helical" evidence="1">
    <location>
        <begin position="120"/>
        <end position="142"/>
    </location>
</feature>
<dbReference type="Proteomes" id="UP000199354">
    <property type="component" value="Unassembled WGS sequence"/>
</dbReference>
<dbReference type="OrthoDB" id="1377485at2"/>
<dbReference type="AlphaFoldDB" id="A0A1G5KJU8"/>
<keyword evidence="1" id="KW-0472">Membrane</keyword>
<gene>
    <name evidence="2" type="ORF">SAMN02927903_03349</name>
</gene>
<proteinExistence type="predicted"/>